<evidence type="ECO:0000256" key="3">
    <source>
        <dbReference type="ARBA" id="ARBA00022722"/>
    </source>
</evidence>
<dbReference type="Pfam" id="PF01261">
    <property type="entry name" value="AP_endonuc_2"/>
    <property type="match status" value="1"/>
</dbReference>
<dbReference type="SMART" id="SM00518">
    <property type="entry name" value="AP2Ec"/>
    <property type="match status" value="1"/>
</dbReference>
<keyword evidence="9" id="KW-0234">DNA repair</keyword>
<evidence type="ECO:0000256" key="8">
    <source>
        <dbReference type="ARBA" id="ARBA00022833"/>
    </source>
</evidence>
<gene>
    <name evidence="11" type="ORF">C0186_06050</name>
</gene>
<dbReference type="GO" id="GO:0006284">
    <property type="term" value="P:base-excision repair"/>
    <property type="evidence" value="ECO:0007669"/>
    <property type="project" value="TreeGrafter"/>
</dbReference>
<dbReference type="EMBL" id="PNIO01000054">
    <property type="protein sequence ID" value="PMP69700.1"/>
    <property type="molecule type" value="Genomic_DNA"/>
</dbReference>
<comment type="cofactor">
    <cofactor evidence="1">
        <name>Zn(2+)</name>
        <dbReference type="ChEBI" id="CHEBI:29105"/>
    </cofactor>
</comment>
<dbReference type="CDD" id="cd00019">
    <property type="entry name" value="AP2Ec"/>
    <property type="match status" value="1"/>
</dbReference>
<reference evidence="11 12" key="1">
    <citation type="submission" date="2018-01" db="EMBL/GenBank/DDBJ databases">
        <title>Metagenomic assembled genomes from two thermal pools in the Uzon Caldera, Kamchatka, Russia.</title>
        <authorList>
            <person name="Wilkins L."/>
            <person name="Ettinger C."/>
        </authorList>
    </citation>
    <scope>NUCLEOTIDE SEQUENCE [LARGE SCALE GENOMIC DNA]</scope>
    <source>
        <strain evidence="11">ZAV-04</strain>
    </source>
</reference>
<dbReference type="PROSITE" id="PS51432">
    <property type="entry name" value="AP_NUCLEASE_F2_4"/>
    <property type="match status" value="1"/>
</dbReference>
<dbReference type="PANTHER" id="PTHR21445:SF0">
    <property type="entry name" value="APURINIC-APYRIMIDINIC ENDONUCLEASE"/>
    <property type="match status" value="1"/>
</dbReference>
<dbReference type="PROSITE" id="PS00730">
    <property type="entry name" value="AP_NUCLEASE_F2_2"/>
    <property type="match status" value="1"/>
</dbReference>
<evidence type="ECO:0000259" key="10">
    <source>
        <dbReference type="Pfam" id="PF01261"/>
    </source>
</evidence>
<dbReference type="GO" id="GO:0003906">
    <property type="term" value="F:DNA-(apurinic or apyrimidinic site) endonuclease activity"/>
    <property type="evidence" value="ECO:0007669"/>
    <property type="project" value="TreeGrafter"/>
</dbReference>
<dbReference type="InterPro" id="IPR036237">
    <property type="entry name" value="Xyl_isomerase-like_sf"/>
</dbReference>
<dbReference type="GO" id="GO:0008270">
    <property type="term" value="F:zinc ion binding"/>
    <property type="evidence" value="ECO:0007669"/>
    <property type="project" value="InterPro"/>
</dbReference>
<keyword evidence="4" id="KW-0479">Metal-binding</keyword>
<comment type="caution">
    <text evidence="11">The sequence shown here is derived from an EMBL/GenBank/DDBJ whole genome shotgun (WGS) entry which is preliminary data.</text>
</comment>
<dbReference type="Gene3D" id="3.20.20.150">
    <property type="entry name" value="Divalent-metal-dependent TIM barrel enzymes"/>
    <property type="match status" value="1"/>
</dbReference>
<keyword evidence="8" id="KW-0862">Zinc</keyword>
<dbReference type="FunFam" id="3.20.20.150:FF:000001">
    <property type="entry name" value="Probable endonuclease 4"/>
    <property type="match status" value="1"/>
</dbReference>
<keyword evidence="6" id="KW-0227">DNA damage</keyword>
<keyword evidence="7" id="KW-0378">Hydrolase</keyword>
<sequence length="280" mass="31734">MRPVGVHTSVKNSLINSINEAVELQCTTFQIFLHSPRLWQIPEFSVEVIDEFKKLMQLYKLNPLVVHASYLINLISSNPKTIASSRYLLKREVLMADVLGADYYVIHLKDNKDMEKEEIFAKTREGFSKIGKLEKCKILIENTAKSKITALIPDLIETFKNVESEIIGGICIDTCHLFAAGYDIANENGLKKFIEELSKYGSFDLIKLIHLNDSKAPAGSGIDRHEHIGKGYIGIKGFENFLKIKEISHVPLILETPKKSFDDDLKNLSTVREILKRLES</sequence>
<evidence type="ECO:0000313" key="11">
    <source>
        <dbReference type="EMBL" id="PMP69700.1"/>
    </source>
</evidence>
<dbReference type="GO" id="GO:0008081">
    <property type="term" value="F:phosphoric diester hydrolase activity"/>
    <property type="evidence" value="ECO:0007669"/>
    <property type="project" value="TreeGrafter"/>
</dbReference>
<proteinExistence type="inferred from homology"/>
<evidence type="ECO:0000256" key="1">
    <source>
        <dbReference type="ARBA" id="ARBA00001947"/>
    </source>
</evidence>
<comment type="similarity">
    <text evidence="2">Belongs to the AP endonuclease 2 family.</text>
</comment>
<evidence type="ECO:0000313" key="12">
    <source>
        <dbReference type="Proteomes" id="UP000242288"/>
    </source>
</evidence>
<evidence type="ECO:0000256" key="4">
    <source>
        <dbReference type="ARBA" id="ARBA00022723"/>
    </source>
</evidence>
<dbReference type="PANTHER" id="PTHR21445">
    <property type="entry name" value="ENDONUCLEASE IV ENDODEOXYRIBONUCLEASE IV"/>
    <property type="match status" value="1"/>
</dbReference>
<dbReference type="PROSITE" id="PS00731">
    <property type="entry name" value="AP_NUCLEASE_F2_3"/>
    <property type="match status" value="1"/>
</dbReference>
<dbReference type="GO" id="GO:0003677">
    <property type="term" value="F:DNA binding"/>
    <property type="evidence" value="ECO:0007669"/>
    <property type="project" value="InterPro"/>
</dbReference>
<dbReference type="InterPro" id="IPR001719">
    <property type="entry name" value="AP_endonuc_2"/>
</dbReference>
<protein>
    <submittedName>
        <fullName evidence="11">Endonuclease IV</fullName>
    </submittedName>
</protein>
<keyword evidence="5 11" id="KW-0255">Endonuclease</keyword>
<dbReference type="SUPFAM" id="SSF51658">
    <property type="entry name" value="Xylose isomerase-like"/>
    <property type="match status" value="1"/>
</dbReference>
<dbReference type="InterPro" id="IPR018246">
    <property type="entry name" value="AP_endonuc_F2_Zn_BS"/>
</dbReference>
<dbReference type="Proteomes" id="UP000242288">
    <property type="component" value="Unassembled WGS sequence"/>
</dbReference>
<feature type="domain" description="Xylose isomerase-like TIM barrel" evidence="10">
    <location>
        <begin position="19"/>
        <end position="268"/>
    </location>
</feature>
<organism evidence="11 12">
    <name type="scientific">Thermodesulfovibrio aggregans</name>
    <dbReference type="NCBI Taxonomy" id="86166"/>
    <lineage>
        <taxon>Bacteria</taxon>
        <taxon>Pseudomonadati</taxon>
        <taxon>Nitrospirota</taxon>
        <taxon>Thermodesulfovibrionia</taxon>
        <taxon>Thermodesulfovibrionales</taxon>
        <taxon>Thermodesulfovibrionaceae</taxon>
        <taxon>Thermodesulfovibrio</taxon>
    </lineage>
</organism>
<dbReference type="NCBIfam" id="TIGR00587">
    <property type="entry name" value="nfo"/>
    <property type="match status" value="1"/>
</dbReference>
<keyword evidence="3" id="KW-0540">Nuclease</keyword>
<dbReference type="AlphaFoldDB" id="A0A2J6WH71"/>
<evidence type="ECO:0000256" key="6">
    <source>
        <dbReference type="ARBA" id="ARBA00022763"/>
    </source>
</evidence>
<evidence type="ECO:0000256" key="5">
    <source>
        <dbReference type="ARBA" id="ARBA00022759"/>
    </source>
</evidence>
<evidence type="ECO:0000256" key="2">
    <source>
        <dbReference type="ARBA" id="ARBA00005340"/>
    </source>
</evidence>
<name>A0A2J6WH71_9BACT</name>
<evidence type="ECO:0000256" key="7">
    <source>
        <dbReference type="ARBA" id="ARBA00022801"/>
    </source>
</evidence>
<evidence type="ECO:0000256" key="9">
    <source>
        <dbReference type="ARBA" id="ARBA00023204"/>
    </source>
</evidence>
<dbReference type="InterPro" id="IPR013022">
    <property type="entry name" value="Xyl_isomerase-like_TIM-brl"/>
</dbReference>
<accession>A0A2J6WH71</accession>